<reference evidence="2 3" key="1">
    <citation type="journal article" date="2016" name="Stand. Genomic Sci.">
        <title>Complete genome sequence of the Antarctic Halorubrum lacusprofundi type strain ACAM 34.</title>
        <authorList>
            <person name="Anderson I.J."/>
            <person name="DasSarma P."/>
            <person name="Lucas S."/>
            <person name="Copeland A."/>
            <person name="Lapidus A."/>
            <person name="Del Rio T.G."/>
            <person name="Tice H."/>
            <person name="Dalin E."/>
            <person name="Bruce D.C."/>
            <person name="Goodwin L."/>
            <person name="Pitluck S."/>
            <person name="Sims D."/>
            <person name="Brettin T.S."/>
            <person name="Detter J.C."/>
            <person name="Han C.S."/>
            <person name="Larimer F."/>
            <person name="Hauser L."/>
            <person name="Land M."/>
            <person name="Ivanova N."/>
            <person name="Richardson P."/>
            <person name="Cavicchioli R."/>
            <person name="DasSarma S."/>
            <person name="Woese C.R."/>
            <person name="Kyrpides N.C."/>
        </authorList>
    </citation>
    <scope>NUCLEOTIDE SEQUENCE [LARGE SCALE GENOMIC DNA]</scope>
    <source>
        <strain evidence="3">ATCC 49239 / DSM 5036 / JCM 8891 / ACAM 34</strain>
    </source>
</reference>
<dbReference type="AlphaFoldDB" id="B9LVM9"/>
<dbReference type="EMBL" id="CP001366">
    <property type="protein sequence ID" value="ACM58742.1"/>
    <property type="molecule type" value="Genomic_DNA"/>
</dbReference>
<keyword evidence="3" id="KW-1185">Reference proteome</keyword>
<dbReference type="RefSeq" id="WP_014053198.1">
    <property type="nucleotide sequence ID" value="NC_012028.1"/>
</dbReference>
<dbReference type="KEGG" id="hla:Hlac_3208"/>
<protein>
    <submittedName>
        <fullName evidence="2">Uncharacterized protein</fullName>
    </submittedName>
</protein>
<evidence type="ECO:0000313" key="2">
    <source>
        <dbReference type="EMBL" id="ACM58742.1"/>
    </source>
</evidence>
<dbReference type="HOGENOM" id="CLU_2613468_0_0_2"/>
<dbReference type="GeneID" id="7399335"/>
<proteinExistence type="predicted"/>
<evidence type="ECO:0000313" key="3">
    <source>
        <dbReference type="Proteomes" id="UP000000740"/>
    </source>
</evidence>
<accession>B9LVM9</accession>
<sequence length="78" mass="8557">MPSLEPDLEDVPNRVSLHTDPGPGYAKRYRTLLEAQEALGATSKTEGILAACQHADADRRIIVPQSELNSHLLQGVYM</sequence>
<dbReference type="eggNOG" id="arCOG09232">
    <property type="taxonomic scope" value="Archaea"/>
</dbReference>
<organism evidence="2 3">
    <name type="scientific">Halorubrum lacusprofundi (strain ATCC 49239 / DSM 5036 / JCM 8891 / ACAM 34)</name>
    <dbReference type="NCBI Taxonomy" id="416348"/>
    <lineage>
        <taxon>Archaea</taxon>
        <taxon>Methanobacteriati</taxon>
        <taxon>Methanobacteriota</taxon>
        <taxon>Stenosarchaea group</taxon>
        <taxon>Halobacteria</taxon>
        <taxon>Halobacteriales</taxon>
        <taxon>Haloferacaceae</taxon>
        <taxon>Halorubrum</taxon>
    </lineage>
</organism>
<dbReference type="Proteomes" id="UP000000740">
    <property type="component" value="Chromosome 2"/>
</dbReference>
<name>B9LVM9_HALLT</name>
<evidence type="ECO:0000256" key="1">
    <source>
        <dbReference type="SAM" id="MobiDB-lite"/>
    </source>
</evidence>
<feature type="compositionally biased region" description="Acidic residues" evidence="1">
    <location>
        <begin position="1"/>
        <end position="10"/>
    </location>
</feature>
<gene>
    <name evidence="2" type="ordered locus">Hlac_3208</name>
</gene>
<feature type="region of interest" description="Disordered" evidence="1">
    <location>
        <begin position="1"/>
        <end position="22"/>
    </location>
</feature>